<dbReference type="InParanoid" id="A0A804QBU8"/>
<organism evidence="1 2">
    <name type="scientific">Zea mays</name>
    <name type="common">Maize</name>
    <dbReference type="NCBI Taxonomy" id="4577"/>
    <lineage>
        <taxon>Eukaryota</taxon>
        <taxon>Viridiplantae</taxon>
        <taxon>Streptophyta</taxon>
        <taxon>Embryophyta</taxon>
        <taxon>Tracheophyta</taxon>
        <taxon>Spermatophyta</taxon>
        <taxon>Magnoliopsida</taxon>
        <taxon>Liliopsida</taxon>
        <taxon>Poales</taxon>
        <taxon>Poaceae</taxon>
        <taxon>PACMAD clade</taxon>
        <taxon>Panicoideae</taxon>
        <taxon>Andropogonodae</taxon>
        <taxon>Andropogoneae</taxon>
        <taxon>Tripsacinae</taxon>
        <taxon>Zea</taxon>
    </lineage>
</organism>
<sequence>MGLRLRLWRSRDLPHRRRAPRRRASPFRVHLICSLTPTLPRSSFSPPPSSRGPPQGRNYRARRVAAAGAGVARPWATSRHTTTSGARFGDAQLDLSYRILLSKLVACVQVGEFRILDPNRTWRTSMFVWTTLLSTLDSVA</sequence>
<proteinExistence type="predicted"/>
<accession>A0A804QBU8</accession>
<reference evidence="1" key="3">
    <citation type="submission" date="2021-05" db="UniProtKB">
        <authorList>
            <consortium name="EnsemblPlants"/>
        </authorList>
    </citation>
    <scope>IDENTIFICATION</scope>
    <source>
        <strain evidence="1">cv. B73</strain>
    </source>
</reference>
<protein>
    <submittedName>
        <fullName evidence="1">Uncharacterized protein</fullName>
    </submittedName>
</protein>
<dbReference type="AlphaFoldDB" id="A0A804QBU8"/>
<evidence type="ECO:0000313" key="2">
    <source>
        <dbReference type="Proteomes" id="UP000007305"/>
    </source>
</evidence>
<dbReference type="Gramene" id="Zm00001eb314760_T001">
    <property type="protein sequence ID" value="Zm00001eb314760_P001"/>
    <property type="gene ID" value="Zm00001eb314760"/>
</dbReference>
<dbReference type="Proteomes" id="UP000007305">
    <property type="component" value="Chromosome 7"/>
</dbReference>
<keyword evidence="2" id="KW-1185">Reference proteome</keyword>
<dbReference type="EnsemblPlants" id="Zm00001eb314760_T001">
    <property type="protein sequence ID" value="Zm00001eb314760_P001"/>
    <property type="gene ID" value="Zm00001eb314760"/>
</dbReference>
<evidence type="ECO:0000313" key="1">
    <source>
        <dbReference type="EnsemblPlants" id="Zm00001eb314760_P001"/>
    </source>
</evidence>
<reference evidence="2" key="1">
    <citation type="submission" date="2015-12" db="EMBL/GenBank/DDBJ databases">
        <title>Update maize B73 reference genome by single molecule sequencing technologies.</title>
        <authorList>
            <consortium name="Maize Genome Sequencing Project"/>
            <person name="Ware D."/>
        </authorList>
    </citation>
    <scope>NUCLEOTIDE SEQUENCE [LARGE SCALE GENOMIC DNA]</scope>
    <source>
        <strain evidence="2">cv. B73</strain>
    </source>
</reference>
<reference evidence="1" key="2">
    <citation type="submission" date="2019-07" db="EMBL/GenBank/DDBJ databases">
        <authorList>
            <person name="Seetharam A."/>
            <person name="Woodhouse M."/>
            <person name="Cannon E."/>
        </authorList>
    </citation>
    <scope>NUCLEOTIDE SEQUENCE [LARGE SCALE GENOMIC DNA]</scope>
    <source>
        <strain evidence="1">cv. B73</strain>
    </source>
</reference>
<name>A0A804QBU8_MAIZE</name>